<evidence type="ECO:0000256" key="8">
    <source>
        <dbReference type="ARBA" id="ARBA00022833"/>
    </source>
</evidence>
<dbReference type="InterPro" id="IPR036236">
    <property type="entry name" value="Znf_C2H2_sf"/>
</dbReference>
<comment type="similarity">
    <text evidence="3">Belongs to the krueppel C2H2-type zinc-finger protein family.</text>
</comment>
<keyword evidence="8" id="KW-0862">Zinc</keyword>
<organism evidence="17 18">
    <name type="scientific">Leptobrachium leishanense</name>
    <name type="common">Leishan spiny toad</name>
    <dbReference type="NCBI Taxonomy" id="445787"/>
    <lineage>
        <taxon>Eukaryota</taxon>
        <taxon>Metazoa</taxon>
        <taxon>Chordata</taxon>
        <taxon>Craniata</taxon>
        <taxon>Vertebrata</taxon>
        <taxon>Euteleostomi</taxon>
        <taxon>Amphibia</taxon>
        <taxon>Batrachia</taxon>
        <taxon>Anura</taxon>
        <taxon>Pelobatoidea</taxon>
        <taxon>Megophryidae</taxon>
        <taxon>Leptobrachium</taxon>
    </lineage>
</organism>
<dbReference type="PROSITE" id="PS50157">
    <property type="entry name" value="ZINC_FINGER_C2H2_2"/>
    <property type="match status" value="19"/>
</dbReference>
<feature type="domain" description="C2H2-type" evidence="16">
    <location>
        <begin position="591"/>
        <end position="618"/>
    </location>
</feature>
<reference evidence="17" key="1">
    <citation type="submission" date="2025-08" db="UniProtKB">
        <authorList>
            <consortium name="Ensembl"/>
        </authorList>
    </citation>
    <scope>IDENTIFICATION</scope>
</reference>
<feature type="domain" description="C2H2-type" evidence="16">
    <location>
        <begin position="675"/>
        <end position="702"/>
    </location>
</feature>
<keyword evidence="5" id="KW-0479">Metal-binding</keyword>
<evidence type="ECO:0000256" key="6">
    <source>
        <dbReference type="ARBA" id="ARBA00022737"/>
    </source>
</evidence>
<feature type="domain" description="C2H2-type" evidence="16">
    <location>
        <begin position="863"/>
        <end position="890"/>
    </location>
</feature>
<keyword evidence="10" id="KW-0805">Transcription regulation</keyword>
<feature type="region of interest" description="Disordered" evidence="15">
    <location>
        <begin position="165"/>
        <end position="221"/>
    </location>
</feature>
<feature type="domain" description="C2H2-type" evidence="16">
    <location>
        <begin position="619"/>
        <end position="646"/>
    </location>
</feature>
<evidence type="ECO:0000256" key="7">
    <source>
        <dbReference type="ARBA" id="ARBA00022771"/>
    </source>
</evidence>
<dbReference type="FunFam" id="3.30.160.60:FF:001498">
    <property type="entry name" value="Zinc finger protein 404"/>
    <property type="match status" value="2"/>
</dbReference>
<evidence type="ECO:0000313" key="17">
    <source>
        <dbReference type="Ensembl" id="ENSLLEP00000020039.1"/>
    </source>
</evidence>
<dbReference type="InterPro" id="IPR013087">
    <property type="entry name" value="Znf_C2H2_type"/>
</dbReference>
<dbReference type="Proteomes" id="UP000694569">
    <property type="component" value="Unplaced"/>
</dbReference>
<dbReference type="PANTHER" id="PTHR24409">
    <property type="entry name" value="ZINC FINGER PROTEIN 142"/>
    <property type="match status" value="1"/>
</dbReference>
<keyword evidence="11" id="KW-0238">DNA-binding</keyword>
<feature type="domain" description="C2H2-type" evidence="16">
    <location>
        <begin position="811"/>
        <end position="838"/>
    </location>
</feature>
<dbReference type="CDD" id="cd07765">
    <property type="entry name" value="KRAB_A-box"/>
    <property type="match status" value="1"/>
</dbReference>
<protein>
    <recommendedName>
        <fullName evidence="16">C2H2-type domain-containing protein</fullName>
    </recommendedName>
</protein>
<dbReference type="SMART" id="SM00355">
    <property type="entry name" value="ZnF_C2H2"/>
    <property type="match status" value="19"/>
</dbReference>
<evidence type="ECO:0000256" key="15">
    <source>
        <dbReference type="SAM" id="MobiDB-lite"/>
    </source>
</evidence>
<feature type="domain" description="C2H2-type" evidence="16">
    <location>
        <begin position="727"/>
        <end position="754"/>
    </location>
</feature>
<dbReference type="FunFam" id="3.30.160.60:FF:001158">
    <property type="entry name" value="zinc finger protein 22"/>
    <property type="match status" value="1"/>
</dbReference>
<dbReference type="PANTHER" id="PTHR24409:SF331">
    <property type="entry name" value="ZINC FINGER PROTEIN 322A"/>
    <property type="match status" value="1"/>
</dbReference>
<dbReference type="FunFam" id="3.30.160.60:FF:002063">
    <property type="entry name" value="RB associated KRAB zinc finger"/>
    <property type="match status" value="1"/>
</dbReference>
<comment type="subcellular location">
    <subcellularLocation>
        <location evidence="2">Nucleus</location>
    </subcellularLocation>
</comment>
<dbReference type="GO" id="GO:0000977">
    <property type="term" value="F:RNA polymerase II transcription regulatory region sequence-specific DNA binding"/>
    <property type="evidence" value="ECO:0007669"/>
    <property type="project" value="TreeGrafter"/>
</dbReference>
<feature type="domain" description="C2H2-type" evidence="16">
    <location>
        <begin position="647"/>
        <end position="674"/>
    </location>
</feature>
<dbReference type="FunFam" id="3.30.160.60:FF:000358">
    <property type="entry name" value="zinc finger protein 24"/>
    <property type="match status" value="3"/>
</dbReference>
<dbReference type="FunFam" id="3.30.160.60:FF:000015">
    <property type="entry name" value="Zinc finger protein 569"/>
    <property type="match status" value="1"/>
</dbReference>
<feature type="domain" description="C2H2-type" evidence="16">
    <location>
        <begin position="563"/>
        <end position="590"/>
    </location>
</feature>
<feature type="domain" description="C2H2-type" evidence="16">
    <location>
        <begin position="427"/>
        <end position="454"/>
    </location>
</feature>
<feature type="domain" description="C2H2-type" evidence="16">
    <location>
        <begin position="319"/>
        <end position="346"/>
    </location>
</feature>
<keyword evidence="4" id="KW-1017">Isopeptide bond</keyword>
<evidence type="ECO:0000256" key="1">
    <source>
        <dbReference type="ARBA" id="ARBA00003767"/>
    </source>
</evidence>
<dbReference type="InterPro" id="IPR001909">
    <property type="entry name" value="KRAB"/>
</dbReference>
<dbReference type="Gene3D" id="6.10.140.140">
    <property type="match status" value="1"/>
</dbReference>
<comment type="function">
    <text evidence="1">May be involved in transcriptional regulation.</text>
</comment>
<dbReference type="Gene3D" id="3.30.160.60">
    <property type="entry name" value="Classic Zinc Finger"/>
    <property type="match status" value="19"/>
</dbReference>
<evidence type="ECO:0000256" key="4">
    <source>
        <dbReference type="ARBA" id="ARBA00022499"/>
    </source>
</evidence>
<name>A0A8C5MUV8_9ANUR</name>
<evidence type="ECO:0000256" key="9">
    <source>
        <dbReference type="ARBA" id="ARBA00022843"/>
    </source>
</evidence>
<dbReference type="PROSITE" id="PS00028">
    <property type="entry name" value="ZINC_FINGER_C2H2_1"/>
    <property type="match status" value="18"/>
</dbReference>
<dbReference type="FunFam" id="3.30.160.60:FF:000624">
    <property type="entry name" value="zinc finger protein 697"/>
    <property type="match status" value="1"/>
</dbReference>
<sequence length="944" mass="107363">MAIDRDPLSQRILDLTLEIINLLAGENHIIVKISGGRDGDGSIFQISEGHDRSQSFNTEPPPHSGIHEQNHEKILELSNQIIRLLTGEVPICCEDVTVYFYMEEQAYLKRHKELYEDVMMEDHQPVITPDKSVWGEFHAAVSLWDIGCENGSEILSNNVEKDLNKTRKGRAESATYTERESLASEERHVPEKEIYPITEPPEYSPPDIKEEPASCDEGSLTDSDMYEHPHTDFKEELDSSQKANLVDRGIYKCTEYTHKVLNKHGVRYITNSDIYPPTENRKSEYTPGNLEEYLNVIVRPLEVGPTTTLSGFRKEKQQLICSECGKCFTYSSSLSRHKMIHTGEKPFKCTECGKCLTRASYLEAHKRIHTGEENKCSKNLLELNPNKLFAESSKKKTPFKCSECGKCFSRSAKLIVHQLAHTGENPYSCNMRGKLFTQAASLVRHKMIHTAEKSFKCSECGKCFNNVTILRKHELIHTEEKQFGCNECGKCFTYSSSLSRHKRIHTGEKTFKCTECGKCFTQASTLATHKRTHPKKKTKYSTDPLRINPSKFLAESSKQKPQFKCSECGKCFLHNARLIVHQRVHTGEKPYNCNMCGKWFTQHATLIRHKRIHTGEKPYQCSECGKCFTQASSLAAHLRIHTGEKPFKCTECGKCFTWASNLSAHNRFHTGEKTFECSECGKCFAWASNLAAHERIHKGEKNKCSTNPLEKKPSKFFAESSKEKPPFKCSECGKCFPFNARLIVHQRVHTGEKPYNCNVCGKWFSHDATLVRHKRIHTGEKPFKCPDCGKCYTQPSGLAAHLRIHRGEKPFKCSLCGKCFTWASNLATHKWIHTGGKNNCSTEPPGLIPCMSSTVSSNQKPPFKCSECGKCFPFNARLIVHQRVHTGEKPYNCNVCGKWFTQDATLVRHKRIHTGEKPYKCSECGKCFNRTSNLATHKRIHPWA</sequence>
<feature type="domain" description="C2H2-type" evidence="16">
    <location>
        <begin position="919"/>
        <end position="944"/>
    </location>
</feature>
<evidence type="ECO:0000256" key="11">
    <source>
        <dbReference type="ARBA" id="ARBA00023125"/>
    </source>
</evidence>
<feature type="domain" description="C2H2-type" evidence="16">
    <location>
        <begin position="399"/>
        <end position="426"/>
    </location>
</feature>
<dbReference type="FunFam" id="3.30.160.60:FF:001480">
    <property type="entry name" value="Si:cabz01071911.3"/>
    <property type="match status" value="1"/>
</dbReference>
<evidence type="ECO:0000259" key="16">
    <source>
        <dbReference type="PROSITE" id="PS50157"/>
    </source>
</evidence>
<dbReference type="FunFam" id="3.30.160.60:FF:000295">
    <property type="entry name" value="zinc finger protein 19"/>
    <property type="match status" value="2"/>
</dbReference>
<dbReference type="GO" id="GO:0008270">
    <property type="term" value="F:zinc ion binding"/>
    <property type="evidence" value="ECO:0007669"/>
    <property type="project" value="UniProtKB-KW"/>
</dbReference>
<evidence type="ECO:0000256" key="14">
    <source>
        <dbReference type="PROSITE-ProRule" id="PRU00042"/>
    </source>
</evidence>
<feature type="compositionally biased region" description="Basic and acidic residues" evidence="15">
    <location>
        <begin position="165"/>
        <end position="194"/>
    </location>
</feature>
<keyword evidence="7 14" id="KW-0863">Zinc-finger</keyword>
<evidence type="ECO:0000256" key="13">
    <source>
        <dbReference type="ARBA" id="ARBA00023242"/>
    </source>
</evidence>
<feature type="domain" description="C2H2-type" evidence="16">
    <location>
        <begin position="483"/>
        <end position="510"/>
    </location>
</feature>
<feature type="domain" description="C2H2-type" evidence="16">
    <location>
        <begin position="347"/>
        <end position="374"/>
    </location>
</feature>
<dbReference type="OrthoDB" id="427030at2759"/>
<dbReference type="SUPFAM" id="SSF57667">
    <property type="entry name" value="beta-beta-alpha zinc fingers"/>
    <property type="match status" value="11"/>
</dbReference>
<dbReference type="GeneTree" id="ENSGT01150000286939"/>
<accession>A0A8C5MUV8</accession>
<evidence type="ECO:0000256" key="12">
    <source>
        <dbReference type="ARBA" id="ARBA00023163"/>
    </source>
</evidence>
<feature type="domain" description="C2H2-type" evidence="16">
    <location>
        <begin position="783"/>
        <end position="810"/>
    </location>
</feature>
<dbReference type="GO" id="GO:0005634">
    <property type="term" value="C:nucleus"/>
    <property type="evidence" value="ECO:0007669"/>
    <property type="project" value="UniProtKB-SubCell"/>
</dbReference>
<dbReference type="FunFam" id="3.30.160.60:FF:000247">
    <property type="entry name" value="Zinc finger protein 236"/>
    <property type="match status" value="1"/>
</dbReference>
<keyword evidence="18" id="KW-1185">Reference proteome</keyword>
<dbReference type="GO" id="GO:0000981">
    <property type="term" value="F:DNA-binding transcription factor activity, RNA polymerase II-specific"/>
    <property type="evidence" value="ECO:0007669"/>
    <property type="project" value="TreeGrafter"/>
</dbReference>
<dbReference type="Ensembl" id="ENSLLET00000020827.1">
    <property type="protein sequence ID" value="ENSLLEP00000020039.1"/>
    <property type="gene ID" value="ENSLLEG00000012721.1"/>
</dbReference>
<feature type="domain" description="C2H2-type" evidence="16">
    <location>
        <begin position="891"/>
        <end position="918"/>
    </location>
</feature>
<dbReference type="FunFam" id="3.30.160.60:FF:000478">
    <property type="entry name" value="Zinc finger protein 133"/>
    <property type="match status" value="3"/>
</dbReference>
<evidence type="ECO:0000256" key="5">
    <source>
        <dbReference type="ARBA" id="ARBA00022723"/>
    </source>
</evidence>
<dbReference type="FunFam" id="3.30.160.60:FF:002090">
    <property type="entry name" value="Zinc finger protein 473"/>
    <property type="match status" value="1"/>
</dbReference>
<evidence type="ECO:0000256" key="10">
    <source>
        <dbReference type="ARBA" id="ARBA00023015"/>
    </source>
</evidence>
<dbReference type="Pfam" id="PF01352">
    <property type="entry name" value="KRAB"/>
    <property type="match status" value="1"/>
</dbReference>
<dbReference type="AlphaFoldDB" id="A0A8C5MUV8"/>
<keyword evidence="12" id="KW-0804">Transcription</keyword>
<feature type="domain" description="C2H2-type" evidence="16">
    <location>
        <begin position="755"/>
        <end position="782"/>
    </location>
</feature>
<evidence type="ECO:0000256" key="2">
    <source>
        <dbReference type="ARBA" id="ARBA00004123"/>
    </source>
</evidence>
<keyword evidence="9" id="KW-0832">Ubl conjugation</keyword>
<dbReference type="FunFam" id="3.30.160.60:FF:000446">
    <property type="entry name" value="Zinc finger protein"/>
    <property type="match status" value="1"/>
</dbReference>
<dbReference type="Pfam" id="PF00096">
    <property type="entry name" value="zf-C2H2"/>
    <property type="match status" value="15"/>
</dbReference>
<keyword evidence="13" id="KW-0539">Nucleus</keyword>
<feature type="domain" description="C2H2-type" evidence="16">
    <location>
        <begin position="511"/>
        <end position="538"/>
    </location>
</feature>
<evidence type="ECO:0000313" key="18">
    <source>
        <dbReference type="Proteomes" id="UP000694569"/>
    </source>
</evidence>
<feature type="domain" description="C2H2-type" evidence="16">
    <location>
        <begin position="455"/>
        <end position="482"/>
    </location>
</feature>
<dbReference type="FunFam" id="3.30.160.60:FF:000812">
    <property type="entry name" value="zinc finger protein 23 isoform X2"/>
    <property type="match status" value="1"/>
</dbReference>
<proteinExistence type="inferred from homology"/>
<keyword evidence="6" id="KW-0677">Repeat</keyword>
<evidence type="ECO:0000256" key="3">
    <source>
        <dbReference type="ARBA" id="ARBA00006991"/>
    </source>
</evidence>
<reference evidence="17" key="2">
    <citation type="submission" date="2025-09" db="UniProtKB">
        <authorList>
            <consortium name="Ensembl"/>
        </authorList>
    </citation>
    <scope>IDENTIFICATION</scope>
</reference>